<gene>
    <name evidence="8" type="ORF">Lisr_2660</name>
</gene>
<dbReference type="InterPro" id="IPR012165">
    <property type="entry name" value="Cyt_c3_hydrogenase_gsu"/>
</dbReference>
<dbReference type="STRING" id="454.Lisr_2660"/>
<accession>A0A0W0V2S3</accession>
<dbReference type="Proteomes" id="UP000054761">
    <property type="component" value="Unassembled WGS sequence"/>
</dbReference>
<dbReference type="InterPro" id="IPR017927">
    <property type="entry name" value="FAD-bd_FR_type"/>
</dbReference>
<evidence type="ECO:0000259" key="7">
    <source>
        <dbReference type="PROSITE" id="PS51384"/>
    </source>
</evidence>
<dbReference type="Gene3D" id="2.40.30.10">
    <property type="entry name" value="Translation factors"/>
    <property type="match status" value="1"/>
</dbReference>
<dbReference type="InterPro" id="IPR008333">
    <property type="entry name" value="Cbr1-like_FAD-bd_dom"/>
</dbReference>
<feature type="domain" description="FAD-binding FR-type" evidence="7">
    <location>
        <begin position="3"/>
        <end position="105"/>
    </location>
</feature>
<dbReference type="InterPro" id="IPR001433">
    <property type="entry name" value="OxRdtase_FAD/NAD-bd"/>
</dbReference>
<keyword evidence="6" id="KW-0285">Flavoprotein</keyword>
<dbReference type="Gene3D" id="3.40.50.80">
    <property type="entry name" value="Nucleotide-binding domain of ferredoxin-NADP reductase (FNR) module"/>
    <property type="match status" value="1"/>
</dbReference>
<dbReference type="InterPro" id="IPR039261">
    <property type="entry name" value="FNR_nucleotide-bd"/>
</dbReference>
<reference evidence="8 9" key="1">
    <citation type="submission" date="2015-11" db="EMBL/GenBank/DDBJ databases">
        <title>Genomic analysis of 38 Legionella species identifies large and diverse effector repertoires.</title>
        <authorList>
            <person name="Burstein D."/>
            <person name="Amaro F."/>
            <person name="Zusman T."/>
            <person name="Lifshitz Z."/>
            <person name="Cohen O."/>
            <person name="Gilbert J.A."/>
            <person name="Pupko T."/>
            <person name="Shuman H.A."/>
            <person name="Segal G."/>
        </authorList>
    </citation>
    <scope>NUCLEOTIDE SEQUENCE [LARGE SCALE GENOMIC DNA]</scope>
    <source>
        <strain evidence="8 9">Bercovier 4</strain>
    </source>
</reference>
<evidence type="ECO:0000256" key="2">
    <source>
        <dbReference type="ARBA" id="ARBA00013223"/>
    </source>
</evidence>
<dbReference type="RefSeq" id="WP_058502928.1">
    <property type="nucleotide sequence ID" value="NZ_CAAAJA010000009.1"/>
</dbReference>
<evidence type="ECO:0000256" key="5">
    <source>
        <dbReference type="ARBA" id="ARBA00047776"/>
    </source>
</evidence>
<proteinExistence type="inferred from homology"/>
<feature type="binding site" evidence="6">
    <location>
        <begin position="80"/>
        <end position="81"/>
    </location>
    <ligand>
        <name>FAD</name>
        <dbReference type="ChEBI" id="CHEBI:57692"/>
    </ligand>
</feature>
<comment type="cofactor">
    <cofactor evidence="4">
        <name>[2Fe-2S] cluster</name>
        <dbReference type="ChEBI" id="CHEBI:190135"/>
    </cofactor>
</comment>
<dbReference type="EMBL" id="LNYH01000149">
    <property type="protein sequence ID" value="KTD14432.1"/>
    <property type="molecule type" value="Genomic_DNA"/>
</dbReference>
<evidence type="ECO:0000313" key="8">
    <source>
        <dbReference type="EMBL" id="KTD14432.1"/>
    </source>
</evidence>
<dbReference type="InterPro" id="IPR001709">
    <property type="entry name" value="Flavoprot_Pyr_Nucl_cyt_Rdtase"/>
</dbReference>
<dbReference type="GO" id="GO:0004324">
    <property type="term" value="F:ferredoxin-NADP+ reductase activity"/>
    <property type="evidence" value="ECO:0007669"/>
    <property type="project" value="UniProtKB-EC"/>
</dbReference>
<evidence type="ECO:0000256" key="4">
    <source>
        <dbReference type="ARBA" id="ARBA00034078"/>
    </source>
</evidence>
<dbReference type="GO" id="GO:0051537">
    <property type="term" value="F:2 iron, 2 sulfur cluster binding"/>
    <property type="evidence" value="ECO:0007669"/>
    <property type="project" value="InterPro"/>
</dbReference>
<keyword evidence="3" id="KW-0547">Nucleotide-binding</keyword>
<sequence>MQVTTFPITLEESFMLSPKVKHFIFKCEHSPPFHYLPGQFITVHFEKEGKVLRRSYSVANPPEQNNRIEFAAGYVEHGPGTELLFNLKPGDNIQINGPFGRLICKEESPKRYIFVATSTGVTPYRAMIPELKKRLENSNLKIVILEGVQKREDLLYGEEFKTFARQYPEQVIFRPYLSRESANHLLEGEYSGYVQLAFPELNLRPENDMIYLCGNPAMIDDAFEYLKEQGFTTQQIIREKYISR</sequence>
<dbReference type="GO" id="GO:0050660">
    <property type="term" value="F:flavin adenine dinucleotide binding"/>
    <property type="evidence" value="ECO:0007669"/>
    <property type="project" value="InterPro"/>
</dbReference>
<dbReference type="AlphaFoldDB" id="A0A0W0V2S3"/>
<dbReference type="PROSITE" id="PS51384">
    <property type="entry name" value="FAD_FR"/>
    <property type="match status" value="1"/>
</dbReference>
<comment type="caution">
    <text evidence="8">The sequence shown here is derived from an EMBL/GenBank/DDBJ whole genome shotgun (WGS) entry which is preliminary data.</text>
</comment>
<evidence type="ECO:0000256" key="1">
    <source>
        <dbReference type="ARBA" id="ARBA00008312"/>
    </source>
</evidence>
<dbReference type="PANTHER" id="PTHR47354">
    <property type="entry name" value="NADH OXIDOREDUCTASE HCR"/>
    <property type="match status" value="1"/>
</dbReference>
<dbReference type="InterPro" id="IPR017938">
    <property type="entry name" value="Riboflavin_synthase-like_b-brl"/>
</dbReference>
<dbReference type="PRINTS" id="PR00410">
    <property type="entry name" value="PHEHYDRXLASE"/>
</dbReference>
<dbReference type="SUPFAM" id="SSF63380">
    <property type="entry name" value="Riboflavin synthase domain-like"/>
    <property type="match status" value="1"/>
</dbReference>
<dbReference type="InterPro" id="IPR050415">
    <property type="entry name" value="MRET"/>
</dbReference>
<dbReference type="SUPFAM" id="SSF52343">
    <property type="entry name" value="Ferredoxin reductase-like, C-terminal NADP-linked domain"/>
    <property type="match status" value="1"/>
</dbReference>
<keyword evidence="6" id="KW-0274">FAD</keyword>
<comment type="cofactor">
    <cofactor evidence="6">
        <name>FAD</name>
        <dbReference type="ChEBI" id="CHEBI:57692"/>
    </cofactor>
    <text evidence="6">Binds 1 FAD per subunit.</text>
</comment>
<comment type="similarity">
    <text evidence="1">Belongs to the ferredoxin--NADP reductase type 1 family.</text>
</comment>
<comment type="catalytic activity">
    <reaction evidence="5">
        <text>2 reduced [2Fe-2S]-[ferredoxin] + NADP(+) + H(+) = 2 oxidized [2Fe-2S]-[ferredoxin] + NADPH</text>
        <dbReference type="Rhea" id="RHEA:20125"/>
        <dbReference type="Rhea" id="RHEA-COMP:10000"/>
        <dbReference type="Rhea" id="RHEA-COMP:10001"/>
        <dbReference type="ChEBI" id="CHEBI:15378"/>
        <dbReference type="ChEBI" id="CHEBI:33737"/>
        <dbReference type="ChEBI" id="CHEBI:33738"/>
        <dbReference type="ChEBI" id="CHEBI:57783"/>
        <dbReference type="ChEBI" id="CHEBI:58349"/>
        <dbReference type="EC" id="1.18.1.2"/>
    </reaction>
</comment>
<dbReference type="EC" id="1.18.1.2" evidence="2"/>
<dbReference type="GO" id="GO:0006221">
    <property type="term" value="P:pyrimidine nucleotide biosynthetic process"/>
    <property type="evidence" value="ECO:0007669"/>
    <property type="project" value="InterPro"/>
</dbReference>
<dbReference type="Pfam" id="PF00175">
    <property type="entry name" value="NAD_binding_1"/>
    <property type="match status" value="1"/>
</dbReference>
<dbReference type="CDD" id="cd06195">
    <property type="entry name" value="FNR1"/>
    <property type="match status" value="1"/>
</dbReference>
<dbReference type="InterPro" id="IPR033892">
    <property type="entry name" value="FNR_bac"/>
</dbReference>
<dbReference type="PRINTS" id="PR00371">
    <property type="entry name" value="FPNCR"/>
</dbReference>
<evidence type="ECO:0000256" key="6">
    <source>
        <dbReference type="PIRSR" id="PIRSR006816-1"/>
    </source>
</evidence>
<dbReference type="PANTHER" id="PTHR47354:SF5">
    <property type="entry name" value="PROTEIN RFBI"/>
    <property type="match status" value="1"/>
</dbReference>
<evidence type="ECO:0000256" key="3">
    <source>
        <dbReference type="ARBA" id="ARBA00022741"/>
    </source>
</evidence>
<dbReference type="OrthoDB" id="9784483at2"/>
<dbReference type="PIRSF" id="PIRSF006816">
    <property type="entry name" value="Cyc3_hyd_g"/>
    <property type="match status" value="1"/>
</dbReference>
<organism evidence="8 9">
    <name type="scientific">Legionella israelensis</name>
    <dbReference type="NCBI Taxonomy" id="454"/>
    <lineage>
        <taxon>Bacteria</taxon>
        <taxon>Pseudomonadati</taxon>
        <taxon>Pseudomonadota</taxon>
        <taxon>Gammaproteobacteria</taxon>
        <taxon>Legionellales</taxon>
        <taxon>Legionellaceae</taxon>
        <taxon>Legionella</taxon>
    </lineage>
</organism>
<name>A0A0W0V2S3_9GAMM</name>
<keyword evidence="9" id="KW-1185">Reference proteome</keyword>
<evidence type="ECO:0000313" key="9">
    <source>
        <dbReference type="Proteomes" id="UP000054761"/>
    </source>
</evidence>
<dbReference type="PATRIC" id="fig|454.4.peg.2922"/>
<dbReference type="Pfam" id="PF00970">
    <property type="entry name" value="FAD_binding_6"/>
    <property type="match status" value="1"/>
</dbReference>
<protein>
    <recommendedName>
        <fullName evidence="2">ferredoxin--NADP(+) reductase</fullName>
        <ecNumber evidence="2">1.18.1.2</ecNumber>
    </recommendedName>
</protein>